<protein>
    <submittedName>
        <fullName evidence="4">Transcriptional regulator RFX1</fullName>
    </submittedName>
</protein>
<dbReference type="PANTHER" id="PTHR12619:SF5">
    <property type="entry name" value="TRANSCRIPTION FACTOR RFX4"/>
    <property type="match status" value="1"/>
</dbReference>
<dbReference type="Pfam" id="PF02257">
    <property type="entry name" value="RFX_DNA_binding"/>
    <property type="match status" value="1"/>
</dbReference>
<dbReference type="SMR" id="A0A1V2L3W5"/>
<dbReference type="InterPro" id="IPR036388">
    <property type="entry name" value="WH-like_DNA-bd_sf"/>
</dbReference>
<keyword evidence="5" id="KW-1185">Reference proteome</keyword>
<organism evidence="4 5">
    <name type="scientific">Cyberlindnera fabianii</name>
    <name type="common">Yeast</name>
    <name type="synonym">Hansenula fabianii</name>
    <dbReference type="NCBI Taxonomy" id="36022"/>
    <lineage>
        <taxon>Eukaryota</taxon>
        <taxon>Fungi</taxon>
        <taxon>Dikarya</taxon>
        <taxon>Ascomycota</taxon>
        <taxon>Saccharomycotina</taxon>
        <taxon>Saccharomycetes</taxon>
        <taxon>Phaffomycetales</taxon>
        <taxon>Phaffomycetaceae</taxon>
        <taxon>Cyberlindnera</taxon>
    </lineage>
</organism>
<dbReference type="FunFam" id="1.10.10.10:FF:000119">
    <property type="entry name" value="DNA damage and replication checkpoint protein"/>
    <property type="match status" value="1"/>
</dbReference>
<feature type="domain" description="RFX-type winged-helix" evidence="3">
    <location>
        <begin position="146"/>
        <end position="221"/>
    </location>
</feature>
<evidence type="ECO:0000256" key="2">
    <source>
        <dbReference type="SAM" id="MobiDB-lite"/>
    </source>
</evidence>
<dbReference type="EMBL" id="MPUK01000009">
    <property type="protein sequence ID" value="ONH65936.1"/>
    <property type="molecule type" value="Genomic_DNA"/>
</dbReference>
<feature type="region of interest" description="Disordered" evidence="2">
    <location>
        <begin position="1"/>
        <end position="85"/>
    </location>
</feature>
<dbReference type="Proteomes" id="UP000189513">
    <property type="component" value="Unassembled WGS sequence"/>
</dbReference>
<feature type="compositionally biased region" description="Polar residues" evidence="2">
    <location>
        <begin position="21"/>
        <end position="30"/>
    </location>
</feature>
<dbReference type="PROSITE" id="PS51526">
    <property type="entry name" value="RFX_DBD"/>
    <property type="match status" value="1"/>
</dbReference>
<accession>A0A1V2L3W5</accession>
<dbReference type="AlphaFoldDB" id="A0A1V2L3W5"/>
<comment type="caution">
    <text evidence="4">The sequence shown here is derived from an EMBL/GenBank/DDBJ whole genome shotgun (WGS) entry which is preliminary data.</text>
</comment>
<dbReference type="InterPro" id="IPR036390">
    <property type="entry name" value="WH_DNA-bd_sf"/>
</dbReference>
<dbReference type="SUPFAM" id="SSF46785">
    <property type="entry name" value="Winged helix' DNA-binding domain"/>
    <property type="match status" value="1"/>
</dbReference>
<dbReference type="InterPro" id="IPR003150">
    <property type="entry name" value="DNA-bd_RFX"/>
</dbReference>
<reference evidence="5" key="1">
    <citation type="journal article" date="2017" name="Genome Announc.">
        <title>Genome sequences of Cyberlindnera fabianii 65, Pichia kudriavzevii 129, and Saccharomyces cerevisiae 131 isolated from fermented masau fruits in Zimbabwe.</title>
        <authorList>
            <person name="van Rijswijck I.M.H."/>
            <person name="Derks M.F.L."/>
            <person name="Abee T."/>
            <person name="de Ridder D."/>
            <person name="Smid E.J."/>
        </authorList>
    </citation>
    <scope>NUCLEOTIDE SEQUENCE [LARGE SCALE GENOMIC DNA]</scope>
    <source>
        <strain evidence="5">65</strain>
    </source>
</reference>
<feature type="region of interest" description="Disordered" evidence="2">
    <location>
        <begin position="114"/>
        <end position="135"/>
    </location>
</feature>
<dbReference type="Gene3D" id="1.10.10.10">
    <property type="entry name" value="Winged helix-like DNA-binding domain superfamily/Winged helix DNA-binding domain"/>
    <property type="match status" value="1"/>
</dbReference>
<evidence type="ECO:0000256" key="1">
    <source>
        <dbReference type="ARBA" id="ARBA00023125"/>
    </source>
</evidence>
<dbReference type="Pfam" id="PF25340">
    <property type="entry name" value="BCD_RFX"/>
    <property type="match status" value="1"/>
</dbReference>
<dbReference type="STRING" id="36022.A0A1V2L3W5"/>
<dbReference type="GO" id="GO:0000978">
    <property type="term" value="F:RNA polymerase II cis-regulatory region sequence-specific DNA binding"/>
    <property type="evidence" value="ECO:0007669"/>
    <property type="project" value="TreeGrafter"/>
</dbReference>
<evidence type="ECO:0000313" key="5">
    <source>
        <dbReference type="Proteomes" id="UP000189513"/>
    </source>
</evidence>
<dbReference type="OMA" id="MIWLREN"/>
<proteinExistence type="predicted"/>
<dbReference type="InterPro" id="IPR039779">
    <property type="entry name" value="RFX-like"/>
</dbReference>
<dbReference type="InterPro" id="IPR057321">
    <property type="entry name" value="RFX1-4/6/8-like_BCD"/>
</dbReference>
<dbReference type="PANTHER" id="PTHR12619">
    <property type="entry name" value="RFX TRANSCRIPTION FACTOR FAMILY"/>
    <property type="match status" value="1"/>
</dbReference>
<keyword evidence="1" id="KW-0238">DNA-binding</keyword>
<dbReference type="VEuPathDB" id="FungiDB:BON22_4367"/>
<evidence type="ECO:0000259" key="3">
    <source>
        <dbReference type="PROSITE" id="PS51526"/>
    </source>
</evidence>
<gene>
    <name evidence="4" type="ORF">BON22_4367</name>
</gene>
<feature type="compositionally biased region" description="Polar residues" evidence="2">
    <location>
        <begin position="114"/>
        <end position="128"/>
    </location>
</feature>
<dbReference type="GO" id="GO:0000981">
    <property type="term" value="F:DNA-binding transcription factor activity, RNA polymerase II-specific"/>
    <property type="evidence" value="ECO:0007669"/>
    <property type="project" value="TreeGrafter"/>
</dbReference>
<sequence length="670" mass="73754">MGQLPQVPHHHMPNPPPNHHFQTPSRSSSLAPGAGMMDSPGINHPANTATAGHIRGSKHGTPLGTPDSARKRQRKADHAFPGEDGDLELKNMAAKVLDIPLDEFAAKVRAIEASTDSPTIHTPTSSSGRLVVKNDSTKERQRQVFGMTWLMRACQASNSSVVPRNRIYARYVGVCADSGLKPLSPASFGKLVRIVFPNLTTRRLGMRGQSKYHYCGLKLINDDGTTSSVGSSANTPLHSHNQTFDSSFLPGTPYGSNSPASFHSQISTPLVSHPTSASTNVSTITSFLNDQSAPTLKFVPELSSLMNDKNSTTDQPLDIPDIKPFLPNDTDQDASDTLFGLYKSHCISIFESIRYVQLKRLFSLISTFHGSLTNPVLKLYTSSDLLQWVISCDSVMYKSLIQMLAKLALQEIPTLVLEQLKVLVAKYVEKLSESLSSLPMKLALVKLKMAKQFIQLVSRFVRVVETAQSANKILSHHMDRQVMYNDWTKHVNVEQIAARELPCEGDNFKFAVEVLQEKIPELLKKESSDYESFIVEWGTYIAALPSSFTSVPPRLFLLCTSALLTSALREISLAGGGGFGAWWVVRCWIDEWVGWCAELGGFVSTQFEESSLLQGTIESHHKFVKPEREDGGPDNVIPAKMTDLASESIDLLDGQFGSILNDEQNDATKK</sequence>
<name>A0A1V2L3W5_CYBFA</name>
<evidence type="ECO:0000313" key="4">
    <source>
        <dbReference type="EMBL" id="ONH65936.1"/>
    </source>
</evidence>